<protein>
    <recommendedName>
        <fullName evidence="3">DUF1349-domain-containing protein</fullName>
    </recommendedName>
</protein>
<dbReference type="Gene3D" id="2.60.120.200">
    <property type="match status" value="1"/>
</dbReference>
<organism evidence="1 2">
    <name type="scientific">Schizopora paradoxa</name>
    <dbReference type="NCBI Taxonomy" id="27342"/>
    <lineage>
        <taxon>Eukaryota</taxon>
        <taxon>Fungi</taxon>
        <taxon>Dikarya</taxon>
        <taxon>Basidiomycota</taxon>
        <taxon>Agaricomycotina</taxon>
        <taxon>Agaricomycetes</taxon>
        <taxon>Hymenochaetales</taxon>
        <taxon>Schizoporaceae</taxon>
        <taxon>Schizopora</taxon>
    </lineage>
</organism>
<keyword evidence="2" id="KW-1185">Reference proteome</keyword>
<gene>
    <name evidence="1" type="ORF">SCHPADRAFT_909993</name>
</gene>
<dbReference type="InParanoid" id="A0A0H2RPT7"/>
<name>A0A0H2RPT7_9AGAM</name>
<dbReference type="SUPFAM" id="SSF49899">
    <property type="entry name" value="Concanavalin A-like lectins/glucanases"/>
    <property type="match status" value="1"/>
</dbReference>
<reference evidence="1 2" key="1">
    <citation type="submission" date="2015-04" db="EMBL/GenBank/DDBJ databases">
        <title>Complete genome sequence of Schizopora paradoxa KUC8140, a cosmopolitan wood degrader in East Asia.</title>
        <authorList>
            <consortium name="DOE Joint Genome Institute"/>
            <person name="Min B."/>
            <person name="Park H."/>
            <person name="Jang Y."/>
            <person name="Kim J.-J."/>
            <person name="Kim K.H."/>
            <person name="Pangilinan J."/>
            <person name="Lipzen A."/>
            <person name="Riley R."/>
            <person name="Grigoriev I.V."/>
            <person name="Spatafora J.W."/>
            <person name="Choi I.-G."/>
        </authorList>
    </citation>
    <scope>NUCLEOTIDE SEQUENCE [LARGE SCALE GENOMIC DNA]</scope>
    <source>
        <strain evidence="1 2">KUC8140</strain>
    </source>
</reference>
<dbReference type="AlphaFoldDB" id="A0A0H2RPT7"/>
<proteinExistence type="predicted"/>
<sequence>MQIEGRPNSLFFTTTTTTTAQKMSIKLEASSPTDIWRKPPGLEVNNAPSLLHEIHSSKFHKASVTVNAAWTRLYDQGGILLQLPTKAGDKQRWIKTGIEFYNDRANLSTVAARDWADWSLLPLSSKSVAIEVEREPIDAANGKGSSIWVYMVDGEKKVAVREVTWAFEIEGDMKVGLYAARPTGPHDETKLQVQFDNFEYE</sequence>
<dbReference type="PANTHER" id="PTHR35332:SF2">
    <property type="entry name" value="REGULATION OF ENOLASE PROTEIN 1"/>
    <property type="match status" value="1"/>
</dbReference>
<accession>A0A0H2RPT7</accession>
<dbReference type="STRING" id="27342.A0A0H2RPT7"/>
<evidence type="ECO:0008006" key="3">
    <source>
        <dbReference type="Google" id="ProtNLM"/>
    </source>
</evidence>
<dbReference type="InterPro" id="IPR009784">
    <property type="entry name" value="DUF1349"/>
</dbReference>
<dbReference type="Pfam" id="PF07081">
    <property type="entry name" value="DUF1349"/>
    <property type="match status" value="1"/>
</dbReference>
<dbReference type="InterPro" id="IPR013320">
    <property type="entry name" value="ConA-like_dom_sf"/>
</dbReference>
<dbReference type="Proteomes" id="UP000053477">
    <property type="component" value="Unassembled WGS sequence"/>
</dbReference>
<dbReference type="PANTHER" id="PTHR35332">
    <property type="entry name" value="REGULATION OF ENOLASE PROTEIN 1"/>
    <property type="match status" value="1"/>
</dbReference>
<evidence type="ECO:0000313" key="1">
    <source>
        <dbReference type="EMBL" id="KLO06846.1"/>
    </source>
</evidence>
<evidence type="ECO:0000313" key="2">
    <source>
        <dbReference type="Proteomes" id="UP000053477"/>
    </source>
</evidence>
<dbReference type="OrthoDB" id="42525at2759"/>
<dbReference type="EMBL" id="KQ086177">
    <property type="protein sequence ID" value="KLO06846.1"/>
    <property type="molecule type" value="Genomic_DNA"/>
</dbReference>